<keyword evidence="1" id="KW-0812">Transmembrane</keyword>
<dbReference type="STRING" id="865937.Gilli_1974"/>
<proteinExistence type="predicted"/>
<accession>H2BT54</accession>
<evidence type="ECO:0000313" key="2">
    <source>
        <dbReference type="EMBL" id="EHQ02612.1"/>
    </source>
</evidence>
<feature type="transmembrane region" description="Helical" evidence="1">
    <location>
        <begin position="7"/>
        <end position="28"/>
    </location>
</feature>
<keyword evidence="1" id="KW-0472">Membrane</keyword>
<feature type="transmembrane region" description="Helical" evidence="1">
    <location>
        <begin position="34"/>
        <end position="53"/>
    </location>
</feature>
<dbReference type="AlphaFoldDB" id="H2BT54"/>
<evidence type="ECO:0000313" key="3">
    <source>
        <dbReference type="Proteomes" id="UP000003844"/>
    </source>
</evidence>
<dbReference type="EMBL" id="JH594606">
    <property type="protein sequence ID" value="EHQ02612.1"/>
    <property type="molecule type" value="Genomic_DNA"/>
</dbReference>
<sequence length="65" mass="7527">MKTSTSLISFLVLAHLLIINGIFLLLATEPSLDYLVLISYNVVWLFIAFRIWNFSYHRSHESKGL</sequence>
<gene>
    <name evidence="2" type="ORF">Gilli_1974</name>
</gene>
<dbReference type="Proteomes" id="UP000003844">
    <property type="component" value="Unassembled WGS sequence"/>
</dbReference>
<dbReference type="HOGENOM" id="CLU_2843650_0_0_10"/>
<keyword evidence="3" id="KW-1185">Reference proteome</keyword>
<keyword evidence="1" id="KW-1133">Transmembrane helix</keyword>
<name>H2BT54_GILLR</name>
<dbReference type="eggNOG" id="ENOG503291F">
    <property type="taxonomic scope" value="Bacteria"/>
</dbReference>
<protein>
    <submittedName>
        <fullName evidence="2">Uncharacterized protein</fullName>
    </submittedName>
</protein>
<reference evidence="3" key="1">
    <citation type="journal article" date="2012" name="Stand. Genomic Sci.">
        <title>Genome sequence of the Antarctic rhodopsins-containing flavobacterium Gillisia limnaea type strain (R-8282(T)).</title>
        <authorList>
            <person name="Riedel T."/>
            <person name="Held B."/>
            <person name="Nolan M."/>
            <person name="Lucas S."/>
            <person name="Lapidus A."/>
            <person name="Tice H."/>
            <person name="Del Rio T.G."/>
            <person name="Cheng J.F."/>
            <person name="Han C."/>
            <person name="Tapia R."/>
            <person name="Goodwin L.A."/>
            <person name="Pitluck S."/>
            <person name="Liolios K."/>
            <person name="Mavromatis K."/>
            <person name="Pagani I."/>
            <person name="Ivanova N."/>
            <person name="Mikhailova N."/>
            <person name="Pati A."/>
            <person name="Chen A."/>
            <person name="Palaniappan K."/>
            <person name="Land M."/>
            <person name="Rohde M."/>
            <person name="Tindall B.J."/>
            <person name="Detter J.C."/>
            <person name="Goker M."/>
            <person name="Bristow J."/>
            <person name="Eisen J.A."/>
            <person name="Markowitz V."/>
            <person name="Hugenholtz P."/>
            <person name="Kyrpides N.C."/>
            <person name="Klenk H.P."/>
            <person name="Woyke T."/>
        </authorList>
    </citation>
    <scope>NUCLEOTIDE SEQUENCE [LARGE SCALE GENOMIC DNA]</scope>
    <source>
        <strain evidence="3">DSM 15749 / LMG 21470 / R-8282</strain>
    </source>
</reference>
<organism evidence="2 3">
    <name type="scientific">Gillisia limnaea (strain DSM 15749 / LMG 21470 / R-8282)</name>
    <dbReference type="NCBI Taxonomy" id="865937"/>
    <lineage>
        <taxon>Bacteria</taxon>
        <taxon>Pseudomonadati</taxon>
        <taxon>Bacteroidota</taxon>
        <taxon>Flavobacteriia</taxon>
        <taxon>Flavobacteriales</taxon>
        <taxon>Flavobacteriaceae</taxon>
        <taxon>Gillisia</taxon>
    </lineage>
</organism>
<evidence type="ECO:0000256" key="1">
    <source>
        <dbReference type="SAM" id="Phobius"/>
    </source>
</evidence>